<evidence type="ECO:0000313" key="4">
    <source>
        <dbReference type="Proteomes" id="UP000475214"/>
    </source>
</evidence>
<name>A0A6L9SJL3_9ACTN</name>
<feature type="region of interest" description="Disordered" evidence="1">
    <location>
        <begin position="25"/>
        <end position="82"/>
    </location>
</feature>
<dbReference type="AlphaFoldDB" id="A0A6L9SJL3"/>
<reference evidence="3 4" key="1">
    <citation type="submission" date="2020-02" db="EMBL/GenBank/DDBJ databases">
        <authorList>
            <person name="Li X.-J."/>
            <person name="Han X.-M."/>
        </authorList>
    </citation>
    <scope>NUCLEOTIDE SEQUENCE [LARGE SCALE GENOMIC DNA]</scope>
    <source>
        <strain evidence="3 4">CCTCC AB 2017055</strain>
    </source>
</reference>
<gene>
    <name evidence="3" type="ORF">G1H10_29280</name>
</gene>
<evidence type="ECO:0008006" key="5">
    <source>
        <dbReference type="Google" id="ProtNLM"/>
    </source>
</evidence>
<dbReference type="RefSeq" id="WP_163744643.1">
    <property type="nucleotide sequence ID" value="NZ_JAAGOA010000031.1"/>
</dbReference>
<feature type="chain" id="PRO_5039599235" description="DUF2771 family protein" evidence="2">
    <location>
        <begin position="22"/>
        <end position="332"/>
    </location>
</feature>
<comment type="caution">
    <text evidence="3">The sequence shown here is derived from an EMBL/GenBank/DDBJ whole genome shotgun (WGS) entry which is preliminary data.</text>
</comment>
<dbReference type="PROSITE" id="PS51257">
    <property type="entry name" value="PROKAR_LIPOPROTEIN"/>
    <property type="match status" value="1"/>
</dbReference>
<sequence>MRRTVLPACAAFLALMFAACSDDDGGGGGDGGRDAGDGGDAGDGSAAADGECPDVPQITLQDAGDEPREAVQLSPTPGDSMVLQTSISADSTHLIDGEEQSVVDPPDMSFALELTVEDVDDEHIATSFVFTDATPTAGSHVAMEDAIRGMAGLEGTLTTTRAGALLDVEIADRSTLESGDGHEVPTVLSQIDWQLTEMPIPFPEGEVGVGAEWSTFGPLDPSDTERCVEVGYTLTSRDGDTYAVEADWHRDDTTDGYSTEATEDGADADAFEVLSETMSTSTVSTGRLDFPVPVSSSTEAVYASVLEVEQDDGTRAAEEWTSRYTMGFEPPE</sequence>
<keyword evidence="4" id="KW-1185">Reference proteome</keyword>
<evidence type="ECO:0000256" key="2">
    <source>
        <dbReference type="SAM" id="SignalP"/>
    </source>
</evidence>
<accession>A0A6L9SJL3</accession>
<dbReference type="Proteomes" id="UP000475214">
    <property type="component" value="Unassembled WGS sequence"/>
</dbReference>
<protein>
    <recommendedName>
        <fullName evidence="5">DUF2771 family protein</fullName>
    </recommendedName>
</protein>
<proteinExistence type="predicted"/>
<dbReference type="EMBL" id="JAAGOA010000031">
    <property type="protein sequence ID" value="NEE04270.1"/>
    <property type="molecule type" value="Genomic_DNA"/>
</dbReference>
<feature type="compositionally biased region" description="Polar residues" evidence="1">
    <location>
        <begin position="73"/>
        <end position="82"/>
    </location>
</feature>
<feature type="signal peptide" evidence="2">
    <location>
        <begin position="1"/>
        <end position="21"/>
    </location>
</feature>
<evidence type="ECO:0000313" key="3">
    <source>
        <dbReference type="EMBL" id="NEE04270.1"/>
    </source>
</evidence>
<organism evidence="3 4">
    <name type="scientific">Phytoactinopolyspora halotolerans</name>
    <dbReference type="NCBI Taxonomy" id="1981512"/>
    <lineage>
        <taxon>Bacteria</taxon>
        <taxon>Bacillati</taxon>
        <taxon>Actinomycetota</taxon>
        <taxon>Actinomycetes</taxon>
        <taxon>Jiangellales</taxon>
        <taxon>Jiangellaceae</taxon>
        <taxon>Phytoactinopolyspora</taxon>
    </lineage>
</organism>
<keyword evidence="2" id="KW-0732">Signal</keyword>
<evidence type="ECO:0000256" key="1">
    <source>
        <dbReference type="SAM" id="MobiDB-lite"/>
    </source>
</evidence>